<sequence length="303" mass="34896">MNNISRFLTVNNNKLEVHKIGNKGRPIIILTGMGCSFYEWYDVAESFGKSNRVILFHRPGLGLSEISSEVRNTKTAVNELNDIILQLELTEPVFLVGHSYGGLCVQHFAKEHPEKVAGIILVDSTSVDLKELDDLDLPILDEDETDEIWMEKCHSYSLMEQKELKKILNPSLTEKQKQLPLNIQQRLIDFQVNPFMYRAMYSEISNWKKDADNIKNLGKFPDVPLIVIGRDKEYNVRLGTMDGLPEWELKLLEEKWQELIMKQANLSKNSELIFATESSHSIYTDRPDVIIEAINKILKITYK</sequence>
<dbReference type="InterPro" id="IPR050266">
    <property type="entry name" value="AB_hydrolase_sf"/>
</dbReference>
<dbReference type="SUPFAM" id="SSF53474">
    <property type="entry name" value="alpha/beta-Hydrolases"/>
    <property type="match status" value="1"/>
</dbReference>
<proteinExistence type="predicted"/>
<name>A0ABU6KLG6_9BACI</name>
<dbReference type="PANTHER" id="PTHR43798">
    <property type="entry name" value="MONOACYLGLYCEROL LIPASE"/>
    <property type="match status" value="1"/>
</dbReference>
<comment type="caution">
    <text evidence="2">The sequence shown here is derived from an EMBL/GenBank/DDBJ whole genome shotgun (WGS) entry which is preliminary data.</text>
</comment>
<dbReference type="Proteomes" id="UP001335737">
    <property type="component" value="Unassembled WGS sequence"/>
</dbReference>
<evidence type="ECO:0000313" key="2">
    <source>
        <dbReference type="EMBL" id="MEC5426085.1"/>
    </source>
</evidence>
<protein>
    <submittedName>
        <fullName evidence="2">Alpha/beta hydrolase</fullName>
    </submittedName>
</protein>
<dbReference type="PANTHER" id="PTHR43798:SF33">
    <property type="entry name" value="HYDROLASE, PUTATIVE (AFU_ORTHOLOGUE AFUA_2G14860)-RELATED"/>
    <property type="match status" value="1"/>
</dbReference>
<feature type="domain" description="AB hydrolase-1" evidence="1">
    <location>
        <begin position="26"/>
        <end position="135"/>
    </location>
</feature>
<dbReference type="RefSeq" id="WP_327609619.1">
    <property type="nucleotide sequence ID" value="NZ_JARZFX010000032.1"/>
</dbReference>
<dbReference type="InterPro" id="IPR029058">
    <property type="entry name" value="AB_hydrolase_fold"/>
</dbReference>
<dbReference type="GO" id="GO:0016787">
    <property type="term" value="F:hydrolase activity"/>
    <property type="evidence" value="ECO:0007669"/>
    <property type="project" value="UniProtKB-KW"/>
</dbReference>
<dbReference type="Pfam" id="PF00561">
    <property type="entry name" value="Abhydrolase_1"/>
    <property type="match status" value="1"/>
</dbReference>
<accession>A0ABU6KLG6</accession>
<dbReference type="Gene3D" id="3.40.50.1820">
    <property type="entry name" value="alpha/beta hydrolase"/>
    <property type="match status" value="1"/>
</dbReference>
<keyword evidence="2" id="KW-0378">Hydrolase</keyword>
<reference evidence="2 3" key="1">
    <citation type="journal article" date="2024" name="Int. J. Syst. Evol. Microbiol.">
        <title>Virgibacillus tibetensis sp. nov., isolated from salt lake on the Tibetan Plateau of China.</title>
        <authorList>
            <person name="Phurbu D."/>
            <person name="Liu Z.-X."/>
            <person name="Wang R."/>
            <person name="Zheng Y.-Y."/>
            <person name="Liu H.-C."/>
            <person name="Zhou Y.-G."/>
            <person name="Yu Y.-J."/>
            <person name="Li A.-H."/>
        </authorList>
    </citation>
    <scope>NUCLEOTIDE SEQUENCE [LARGE SCALE GENOMIC DNA]</scope>
    <source>
        <strain evidence="2 3">C22-A2</strain>
    </source>
</reference>
<evidence type="ECO:0000259" key="1">
    <source>
        <dbReference type="Pfam" id="PF00561"/>
    </source>
</evidence>
<evidence type="ECO:0000313" key="3">
    <source>
        <dbReference type="Proteomes" id="UP001335737"/>
    </source>
</evidence>
<organism evidence="2 3">
    <name type="scientific">Virgibacillus tibetensis</name>
    <dbReference type="NCBI Taxonomy" id="3042313"/>
    <lineage>
        <taxon>Bacteria</taxon>
        <taxon>Bacillati</taxon>
        <taxon>Bacillota</taxon>
        <taxon>Bacilli</taxon>
        <taxon>Bacillales</taxon>
        <taxon>Bacillaceae</taxon>
        <taxon>Virgibacillus</taxon>
    </lineage>
</organism>
<dbReference type="InterPro" id="IPR000073">
    <property type="entry name" value="AB_hydrolase_1"/>
</dbReference>
<dbReference type="EMBL" id="JARZFX010000032">
    <property type="protein sequence ID" value="MEC5426085.1"/>
    <property type="molecule type" value="Genomic_DNA"/>
</dbReference>
<keyword evidence="3" id="KW-1185">Reference proteome</keyword>
<dbReference type="PRINTS" id="PR00111">
    <property type="entry name" value="ABHYDROLASE"/>
</dbReference>
<gene>
    <name evidence="2" type="ORF">QGM71_21800</name>
</gene>